<gene>
    <name evidence="4" type="ORF">DEH80_03530</name>
</gene>
<dbReference type="PANTHER" id="PTHR43861">
    <property type="entry name" value="TRANS-ACONITATE 2-METHYLTRANSFERASE-RELATED"/>
    <property type="match status" value="1"/>
</dbReference>
<dbReference type="GO" id="GO:0032259">
    <property type="term" value="P:methylation"/>
    <property type="evidence" value="ECO:0007669"/>
    <property type="project" value="UniProtKB-KW"/>
</dbReference>
<name>A0A363UNL5_9GAMM</name>
<accession>A0A363UNL5</accession>
<dbReference type="OrthoDB" id="8385759at2"/>
<feature type="domain" description="Methyltransferase" evidence="3">
    <location>
        <begin position="56"/>
        <end position="149"/>
    </location>
</feature>
<dbReference type="EMBL" id="QEQK01000003">
    <property type="protein sequence ID" value="PWN57022.1"/>
    <property type="molecule type" value="Genomic_DNA"/>
</dbReference>
<dbReference type="Proteomes" id="UP000251800">
    <property type="component" value="Unassembled WGS sequence"/>
</dbReference>
<protein>
    <submittedName>
        <fullName evidence="4">SAM-dependent methyltransferase</fullName>
    </submittedName>
</protein>
<evidence type="ECO:0000256" key="2">
    <source>
        <dbReference type="ARBA" id="ARBA00022679"/>
    </source>
</evidence>
<dbReference type="PANTHER" id="PTHR43861:SF1">
    <property type="entry name" value="TRANS-ACONITATE 2-METHYLTRANSFERASE"/>
    <property type="match status" value="1"/>
</dbReference>
<evidence type="ECO:0000256" key="1">
    <source>
        <dbReference type="ARBA" id="ARBA00022603"/>
    </source>
</evidence>
<dbReference type="Gene3D" id="3.40.50.150">
    <property type="entry name" value="Vaccinia Virus protein VP39"/>
    <property type="match status" value="1"/>
</dbReference>
<keyword evidence="5" id="KW-1185">Reference proteome</keyword>
<sequence length="263" mass="29153">MTEPDYLGINRAAWDHRTEIHVDSAFYDVPGFLAGGCSLRDIELAQLGDVTGQRLLHLQCHFGLDTLSWARRGARCTGVDLSPRAIEQARRLARQAGLAADFVCSDVYAFEASAQASFDIVFTSYGAICWLPDLSRWAAKVVQQLAPGGRFHMVEFHPVYDLVAGYGYFHRDAPDIETEGTYTDGGDRAAVQTKLATWVHPLGDVVQALIDAGLRIDSLREYPYSPYNCFDGLEEREPGRYFMQQAGHDLPLTYAIAGTRLDG</sequence>
<dbReference type="InterPro" id="IPR041698">
    <property type="entry name" value="Methyltransf_25"/>
</dbReference>
<reference evidence="4 5" key="1">
    <citation type="submission" date="2018-05" db="EMBL/GenBank/DDBJ databases">
        <title>Abyssibacter profundi OUC007T gen. nov., sp. nov, a marine bacterium isolated from seawater of the Mariana Trench.</title>
        <authorList>
            <person name="Zhou S."/>
        </authorList>
    </citation>
    <scope>NUCLEOTIDE SEQUENCE [LARGE SCALE GENOMIC DNA]</scope>
    <source>
        <strain evidence="4 5">OUC007</strain>
    </source>
</reference>
<proteinExistence type="predicted"/>
<keyword evidence="2 4" id="KW-0808">Transferase</keyword>
<dbReference type="InterPro" id="IPR029063">
    <property type="entry name" value="SAM-dependent_MTases_sf"/>
</dbReference>
<keyword evidence="1 4" id="KW-0489">Methyltransferase</keyword>
<organism evidence="4 5">
    <name type="scientific">Abyssibacter profundi</name>
    <dbReference type="NCBI Taxonomy" id="2182787"/>
    <lineage>
        <taxon>Bacteria</taxon>
        <taxon>Pseudomonadati</taxon>
        <taxon>Pseudomonadota</taxon>
        <taxon>Gammaproteobacteria</taxon>
        <taxon>Chromatiales</taxon>
        <taxon>Oceanococcaceae</taxon>
        <taxon>Abyssibacter</taxon>
    </lineage>
</organism>
<evidence type="ECO:0000313" key="5">
    <source>
        <dbReference type="Proteomes" id="UP000251800"/>
    </source>
</evidence>
<evidence type="ECO:0000259" key="3">
    <source>
        <dbReference type="Pfam" id="PF13649"/>
    </source>
</evidence>
<comment type="caution">
    <text evidence="4">The sequence shown here is derived from an EMBL/GenBank/DDBJ whole genome shotgun (WGS) entry which is preliminary data.</text>
</comment>
<dbReference type="SUPFAM" id="SSF53335">
    <property type="entry name" value="S-adenosyl-L-methionine-dependent methyltransferases"/>
    <property type="match status" value="1"/>
</dbReference>
<dbReference type="AlphaFoldDB" id="A0A363UNL5"/>
<dbReference type="RefSeq" id="WP_109719103.1">
    <property type="nucleotide sequence ID" value="NZ_QEQK01000003.1"/>
</dbReference>
<evidence type="ECO:0000313" key="4">
    <source>
        <dbReference type="EMBL" id="PWN57022.1"/>
    </source>
</evidence>
<dbReference type="Pfam" id="PF13649">
    <property type="entry name" value="Methyltransf_25"/>
    <property type="match status" value="1"/>
</dbReference>
<dbReference type="GO" id="GO:0008168">
    <property type="term" value="F:methyltransferase activity"/>
    <property type="evidence" value="ECO:0007669"/>
    <property type="project" value="UniProtKB-KW"/>
</dbReference>
<dbReference type="CDD" id="cd02440">
    <property type="entry name" value="AdoMet_MTases"/>
    <property type="match status" value="1"/>
</dbReference>